<dbReference type="InterPro" id="IPR042425">
    <property type="entry name" value="APCDD1"/>
</dbReference>
<evidence type="ECO:0000256" key="5">
    <source>
        <dbReference type="ARBA" id="ARBA00023180"/>
    </source>
</evidence>
<gene>
    <name evidence="7" type="ORF">HWQ67_06200</name>
</gene>
<organism evidence="7 8">
    <name type="scientific">Candidatus Magnetobacterium casense</name>
    <dbReference type="NCBI Taxonomy" id="1455061"/>
    <lineage>
        <taxon>Bacteria</taxon>
        <taxon>Pseudomonadati</taxon>
        <taxon>Nitrospirota</taxon>
        <taxon>Thermodesulfovibrionia</taxon>
        <taxon>Thermodesulfovibrionales</taxon>
        <taxon>Candidatus Magnetobacteriaceae</taxon>
        <taxon>Candidatus Magnetobacterium</taxon>
    </lineage>
</organism>
<keyword evidence="8" id="KW-1185">Reference proteome</keyword>
<reference evidence="7 8" key="1">
    <citation type="journal article" date="2020" name="J Geophys Res Biogeosci">
        <title>Magnetotaxis as an Adaptation to Enable Bacterial Shuttling of Microbial Sulfur and Sulfur Cycling Across Aquatic Oxic#Anoxic Interfaces.</title>
        <authorList>
            <person name="Li J."/>
            <person name="Liu P."/>
            <person name="Wang J."/>
            <person name="Roberts A.P."/>
            <person name="Pan Y."/>
        </authorList>
    </citation>
    <scope>NUCLEOTIDE SEQUENCE [LARGE SCALE GENOMIC DNA]</scope>
    <source>
        <strain evidence="7 8">MYR-1_YQ</strain>
    </source>
</reference>
<feature type="domain" description="APCDD1" evidence="6">
    <location>
        <begin position="50"/>
        <end position="132"/>
    </location>
</feature>
<comment type="subcellular location">
    <subcellularLocation>
        <location evidence="1">Membrane</location>
        <topology evidence="1">Single-pass membrane protein</topology>
    </subcellularLocation>
</comment>
<keyword evidence="2" id="KW-0812">Transmembrane</keyword>
<dbReference type="RefSeq" id="WP_218251801.1">
    <property type="nucleotide sequence ID" value="NZ_JABXWD010000079.1"/>
</dbReference>
<dbReference type="PANTHER" id="PTHR31021">
    <property type="entry name" value="ADENOMATOSIS POLYPOSIS COLI DOWN-REGULATED 1"/>
    <property type="match status" value="1"/>
</dbReference>
<protein>
    <recommendedName>
        <fullName evidence="6">APCDD1 domain-containing protein</fullName>
    </recommendedName>
</protein>
<name>A0ABS6RX21_9BACT</name>
<dbReference type="EMBL" id="JABXWD010000079">
    <property type="protein sequence ID" value="MBV6341173.1"/>
    <property type="molecule type" value="Genomic_DNA"/>
</dbReference>
<evidence type="ECO:0000256" key="4">
    <source>
        <dbReference type="ARBA" id="ARBA00023136"/>
    </source>
</evidence>
<dbReference type="InterPro" id="IPR029405">
    <property type="entry name" value="APCDD1_dom"/>
</dbReference>
<keyword evidence="4" id="KW-0472">Membrane</keyword>
<evidence type="ECO:0000256" key="3">
    <source>
        <dbReference type="ARBA" id="ARBA00022729"/>
    </source>
</evidence>
<accession>A0ABS6RX21</accession>
<sequence length="212" mass="24510">MVWITLKNREIKAMGQKKIVSNLDRLIDYWKSKGYKGQHDPSFDIYGLIAFWGSHDAEDLGNGTFARREFTFFENTWSLYFTMYLDVELKYPVYRFHAEGFFEVDSPSSVVEGAYNAMFGFHRKTLTLRTSDEQVINSLGFGGQGFMLEIEKDISANGCSFFKSVKDYEEEYDLVWLDKTGKILRLGARPADNDMSTKDKRPTALGYPVFRI</sequence>
<keyword evidence="3" id="KW-0732">Signal</keyword>
<evidence type="ECO:0000259" key="6">
    <source>
        <dbReference type="Pfam" id="PF14921"/>
    </source>
</evidence>
<evidence type="ECO:0000256" key="1">
    <source>
        <dbReference type="ARBA" id="ARBA00004167"/>
    </source>
</evidence>
<proteinExistence type="predicted"/>
<keyword evidence="5" id="KW-0325">Glycoprotein</keyword>
<dbReference type="Proteomes" id="UP001196980">
    <property type="component" value="Unassembled WGS sequence"/>
</dbReference>
<dbReference type="Pfam" id="PF14921">
    <property type="entry name" value="APCDDC"/>
    <property type="match status" value="1"/>
</dbReference>
<evidence type="ECO:0000313" key="7">
    <source>
        <dbReference type="EMBL" id="MBV6341173.1"/>
    </source>
</evidence>
<evidence type="ECO:0000313" key="8">
    <source>
        <dbReference type="Proteomes" id="UP001196980"/>
    </source>
</evidence>
<evidence type="ECO:0000256" key="2">
    <source>
        <dbReference type="ARBA" id="ARBA00022692"/>
    </source>
</evidence>
<dbReference type="PANTHER" id="PTHR31021:SF1">
    <property type="entry name" value="CHROMOSOME UNDETERMINED SCAFFOLD_56, WHOLE GENOME SHOTGUN SEQUENCE"/>
    <property type="match status" value="1"/>
</dbReference>
<comment type="caution">
    <text evidence="7">The sequence shown here is derived from an EMBL/GenBank/DDBJ whole genome shotgun (WGS) entry which is preliminary data.</text>
</comment>